<comment type="caution">
    <text evidence="1">The sequence shown here is derived from an EMBL/GenBank/DDBJ whole genome shotgun (WGS) entry which is preliminary data.</text>
</comment>
<dbReference type="EMBL" id="CACSLK010032988">
    <property type="protein sequence ID" value="CAA0840536.1"/>
    <property type="molecule type" value="Genomic_DNA"/>
</dbReference>
<protein>
    <submittedName>
        <fullName evidence="1">Magnesium/proton exchanger</fullName>
    </submittedName>
</protein>
<gene>
    <name evidence="1" type="ORF">SHERM_06653</name>
</gene>
<evidence type="ECO:0000313" key="2">
    <source>
        <dbReference type="Proteomes" id="UP001153555"/>
    </source>
</evidence>
<proteinExistence type="predicted"/>
<sequence length="200" mass="23011">MRLFCTMALRRNRPLLAIYGMLLTHAYAQDKRWPYVSLPLKRGERPEDWVPAETGKSIRDMYSKLIEIDPDRSRDIVDIFSIHSGNAEQSREDSAAQEVDLPSIWEQQFINALTTTLAFVLPYQIAHGWIAFVFSLAFIVTKLTDLISCVTGHEQSTHICGTRMILLHFLMLLYRGQRGKEDEDISLNIFLCCRGDVWMG</sequence>
<dbReference type="Proteomes" id="UP001153555">
    <property type="component" value="Unassembled WGS sequence"/>
</dbReference>
<evidence type="ECO:0000313" key="1">
    <source>
        <dbReference type="EMBL" id="CAA0840536.1"/>
    </source>
</evidence>
<name>A0A9N7NQ42_STRHE</name>
<reference evidence="1" key="1">
    <citation type="submission" date="2019-12" db="EMBL/GenBank/DDBJ databases">
        <authorList>
            <person name="Scholes J."/>
        </authorList>
    </citation>
    <scope>NUCLEOTIDE SEQUENCE</scope>
</reference>
<dbReference type="OrthoDB" id="2127281at2759"/>
<keyword evidence="2" id="KW-1185">Reference proteome</keyword>
<organism evidence="1 2">
    <name type="scientific">Striga hermonthica</name>
    <name type="common">Purple witchweed</name>
    <name type="synonym">Buchnera hermonthica</name>
    <dbReference type="NCBI Taxonomy" id="68872"/>
    <lineage>
        <taxon>Eukaryota</taxon>
        <taxon>Viridiplantae</taxon>
        <taxon>Streptophyta</taxon>
        <taxon>Embryophyta</taxon>
        <taxon>Tracheophyta</taxon>
        <taxon>Spermatophyta</taxon>
        <taxon>Magnoliopsida</taxon>
        <taxon>eudicotyledons</taxon>
        <taxon>Gunneridae</taxon>
        <taxon>Pentapetalae</taxon>
        <taxon>asterids</taxon>
        <taxon>lamiids</taxon>
        <taxon>Lamiales</taxon>
        <taxon>Orobanchaceae</taxon>
        <taxon>Buchnereae</taxon>
        <taxon>Striga</taxon>
    </lineage>
</organism>
<accession>A0A9N7NQ42</accession>
<dbReference type="AlphaFoldDB" id="A0A9N7NQ42"/>